<evidence type="ECO:0000256" key="8">
    <source>
        <dbReference type="SAM" id="Phobius"/>
    </source>
</evidence>
<keyword evidence="6 8" id="KW-0472">Membrane</keyword>
<dbReference type="EMBL" id="PPEA01000656">
    <property type="protein sequence ID" value="PQM45278.1"/>
    <property type="molecule type" value="Genomic_DNA"/>
</dbReference>
<comment type="caution">
    <text evidence="10">The sequence shown here is derived from an EMBL/GenBank/DDBJ whole genome shotgun (WGS) entry which is preliminary data.</text>
</comment>
<evidence type="ECO:0000256" key="5">
    <source>
        <dbReference type="ARBA" id="ARBA00022989"/>
    </source>
</evidence>
<dbReference type="InterPro" id="IPR050051">
    <property type="entry name" value="EccE_dom"/>
</dbReference>
<comment type="subcellular location">
    <subcellularLocation>
        <location evidence="1">Cell membrane</location>
    </subcellularLocation>
</comment>
<dbReference type="AlphaFoldDB" id="A0A2S8BF73"/>
<evidence type="ECO:0000256" key="6">
    <source>
        <dbReference type="ARBA" id="ARBA00023136"/>
    </source>
</evidence>
<dbReference type="InterPro" id="IPR021368">
    <property type="entry name" value="T7SS_EccE"/>
</dbReference>
<feature type="compositionally biased region" description="Pro residues" evidence="7">
    <location>
        <begin position="236"/>
        <end position="248"/>
    </location>
</feature>
<evidence type="ECO:0000256" key="1">
    <source>
        <dbReference type="ARBA" id="ARBA00004236"/>
    </source>
</evidence>
<reference evidence="10 11" key="1">
    <citation type="journal article" date="2017" name="Int. J. Syst. Evol. Microbiol.">
        <title>Mycobacterium talmoniae sp. nov., a slowly growing mycobacterium isolated from human respiratory samples.</title>
        <authorList>
            <person name="Davidson R.M."/>
            <person name="DeGroote M.A."/>
            <person name="Marola J.L."/>
            <person name="Buss S."/>
            <person name="Jones V."/>
            <person name="McNeil M.R."/>
            <person name="Freifeld A.G."/>
            <person name="Elaine Epperson L."/>
            <person name="Hasan N.A."/>
            <person name="Jackson M."/>
            <person name="Iwen P.C."/>
            <person name="Salfinger M."/>
            <person name="Strong M."/>
        </authorList>
    </citation>
    <scope>NUCLEOTIDE SEQUENCE [LARGE SCALE GENOMIC DNA]</scope>
    <source>
        <strain evidence="10 11">ATCC BAA-2683</strain>
    </source>
</reference>
<evidence type="ECO:0000259" key="9">
    <source>
        <dbReference type="Pfam" id="PF11203"/>
    </source>
</evidence>
<name>A0A2S8BF73_9MYCO</name>
<dbReference type="Pfam" id="PF11203">
    <property type="entry name" value="EccE"/>
    <property type="match status" value="1"/>
</dbReference>
<keyword evidence="4 8" id="KW-0812">Transmembrane</keyword>
<protein>
    <recommendedName>
        <fullName evidence="9">Type VII secretion system protein EccE domain-containing protein</fullName>
    </recommendedName>
</protein>
<keyword evidence="5 8" id="KW-1133">Transmembrane helix</keyword>
<feature type="transmembrane region" description="Helical" evidence="8">
    <location>
        <begin position="33"/>
        <end position="55"/>
    </location>
</feature>
<dbReference type="NCBIfam" id="TIGR03923">
    <property type="entry name" value="T7SS_EccE"/>
    <property type="match status" value="1"/>
</dbReference>
<evidence type="ECO:0000313" key="10">
    <source>
        <dbReference type="EMBL" id="PQM45278.1"/>
    </source>
</evidence>
<feature type="region of interest" description="Disordered" evidence="7">
    <location>
        <begin position="226"/>
        <end position="248"/>
    </location>
</feature>
<feature type="domain" description="Type VII secretion system protein EccE" evidence="9">
    <location>
        <begin position="203"/>
        <end position="233"/>
    </location>
</feature>
<sequence length="248" mass="26814">MPGRRAVEPRRRGKKLPEPSQLRATADIRAQRLLPLIDLLLLQLLVAVGLVVALLIGFPGWQGAAVGLAVALLVVFRLRGTTLPRLIALRLGFARERRKRVQKKIPAEPFDVPMAEGSLIGFRWDGKTLLSLLKIEENPQALTIMEPGVTVSGETVPVHALVDCLQQFDITLDSIDVLSQGARSHGHSEVAAVYDAVLGPLPAIAQRSVWIAIRFDPARCADAVRRRGGGRDGICGPPPPRPGGWPTG</sequence>
<evidence type="ECO:0000313" key="11">
    <source>
        <dbReference type="Proteomes" id="UP000238296"/>
    </source>
</evidence>
<evidence type="ECO:0000256" key="2">
    <source>
        <dbReference type="ARBA" id="ARBA00007759"/>
    </source>
</evidence>
<accession>A0A2S8BF73</accession>
<feature type="transmembrane region" description="Helical" evidence="8">
    <location>
        <begin position="61"/>
        <end position="80"/>
    </location>
</feature>
<dbReference type="GO" id="GO:0005886">
    <property type="term" value="C:plasma membrane"/>
    <property type="evidence" value="ECO:0007669"/>
    <property type="project" value="UniProtKB-SubCell"/>
</dbReference>
<gene>
    <name evidence="10" type="ORF">C1Y40_04563</name>
</gene>
<evidence type="ECO:0000256" key="7">
    <source>
        <dbReference type="SAM" id="MobiDB-lite"/>
    </source>
</evidence>
<evidence type="ECO:0000256" key="3">
    <source>
        <dbReference type="ARBA" id="ARBA00022475"/>
    </source>
</evidence>
<keyword evidence="3" id="KW-1003">Cell membrane</keyword>
<evidence type="ECO:0000256" key="4">
    <source>
        <dbReference type="ARBA" id="ARBA00022692"/>
    </source>
</evidence>
<organism evidence="10 11">
    <name type="scientific">Mycobacterium talmoniae</name>
    <dbReference type="NCBI Taxonomy" id="1858794"/>
    <lineage>
        <taxon>Bacteria</taxon>
        <taxon>Bacillati</taxon>
        <taxon>Actinomycetota</taxon>
        <taxon>Actinomycetes</taxon>
        <taxon>Mycobacteriales</taxon>
        <taxon>Mycobacteriaceae</taxon>
        <taxon>Mycobacterium</taxon>
    </lineage>
</organism>
<comment type="similarity">
    <text evidence="2">Belongs to the EccE family.</text>
</comment>
<proteinExistence type="inferred from homology"/>
<dbReference type="Proteomes" id="UP000238296">
    <property type="component" value="Unassembled WGS sequence"/>
</dbReference>